<dbReference type="EMBL" id="BARS01041325">
    <property type="protein sequence ID" value="GAG30998.1"/>
    <property type="molecule type" value="Genomic_DNA"/>
</dbReference>
<evidence type="ECO:0000256" key="2">
    <source>
        <dbReference type="ARBA" id="ARBA00022485"/>
    </source>
</evidence>
<sequence>GAQCNLCVNQCKIPLNNKGFCGLRTNVCGKLKNILGTKAVVEWYYDPLPTNCVADWCCPGGTGIGYPEYSYSKSGPECGYKNLAVFYGACSFDCLFCQNWSYRVRAQNLSPSMAPEDLARHVDKKTSCICYFGGDPGPQMPHALKTSKIALEQAHDEHRILRICWETNGSMSRSMLKEASERSWESGGCIKFDMKSYNEDLHIALSGITNKRTLENFEWLGELSTQRDTPPFLIASTLLIPGYIDPTEITNIV</sequence>
<comment type="cofactor">
    <cofactor evidence="1">
        <name>[4Fe-4S] cluster</name>
        <dbReference type="ChEBI" id="CHEBI:49883"/>
    </cofactor>
</comment>
<proteinExistence type="predicted"/>
<evidence type="ECO:0000256" key="4">
    <source>
        <dbReference type="ARBA" id="ARBA00022723"/>
    </source>
</evidence>
<keyword evidence="6" id="KW-0411">Iron-sulfur</keyword>
<dbReference type="GO" id="GO:0046872">
    <property type="term" value="F:metal ion binding"/>
    <property type="evidence" value="ECO:0007669"/>
    <property type="project" value="UniProtKB-KW"/>
</dbReference>
<dbReference type="AlphaFoldDB" id="X0X307"/>
<accession>X0X307</accession>
<dbReference type="PANTHER" id="PTHR30352">
    <property type="entry name" value="PYRUVATE FORMATE-LYASE-ACTIVATING ENZYME"/>
    <property type="match status" value="1"/>
</dbReference>
<keyword evidence="5" id="KW-0408">Iron</keyword>
<comment type="caution">
    <text evidence="8">The sequence shown here is derived from an EMBL/GenBank/DDBJ whole genome shotgun (WGS) entry which is preliminary data.</text>
</comment>
<reference evidence="8" key="1">
    <citation type="journal article" date="2014" name="Front. Microbiol.">
        <title>High frequency of phylogenetically diverse reductive dehalogenase-homologous genes in deep subseafloor sedimentary metagenomes.</title>
        <authorList>
            <person name="Kawai M."/>
            <person name="Futagami T."/>
            <person name="Toyoda A."/>
            <person name="Takaki Y."/>
            <person name="Nishi S."/>
            <person name="Hori S."/>
            <person name="Arai W."/>
            <person name="Tsubouchi T."/>
            <person name="Morono Y."/>
            <person name="Uchiyama I."/>
            <person name="Ito T."/>
            <person name="Fujiyama A."/>
            <person name="Inagaki F."/>
            <person name="Takami H."/>
        </authorList>
    </citation>
    <scope>NUCLEOTIDE SEQUENCE</scope>
    <source>
        <strain evidence="8">Expedition CK06-06</strain>
    </source>
</reference>
<dbReference type="InterPro" id="IPR013785">
    <property type="entry name" value="Aldolase_TIM"/>
</dbReference>
<dbReference type="InterPro" id="IPR016431">
    <property type="entry name" value="Pyrv-formate_lyase-activ_prd"/>
</dbReference>
<feature type="non-terminal residue" evidence="8">
    <location>
        <position position="1"/>
    </location>
</feature>
<evidence type="ECO:0000256" key="1">
    <source>
        <dbReference type="ARBA" id="ARBA00001966"/>
    </source>
</evidence>
<evidence type="ECO:0000256" key="6">
    <source>
        <dbReference type="ARBA" id="ARBA00023014"/>
    </source>
</evidence>
<organism evidence="8">
    <name type="scientific">marine sediment metagenome</name>
    <dbReference type="NCBI Taxonomy" id="412755"/>
    <lineage>
        <taxon>unclassified sequences</taxon>
        <taxon>metagenomes</taxon>
        <taxon>ecological metagenomes</taxon>
    </lineage>
</organism>
<evidence type="ECO:0000259" key="7">
    <source>
        <dbReference type="Pfam" id="PF04055"/>
    </source>
</evidence>
<feature type="non-terminal residue" evidence="8">
    <location>
        <position position="253"/>
    </location>
</feature>
<dbReference type="PANTHER" id="PTHR30352:SF22">
    <property type="entry name" value="PYRUVATE FORMATE-LYASE ACTIVATING ENZYME HOMOLOG"/>
    <property type="match status" value="1"/>
</dbReference>
<name>X0X307_9ZZZZ</name>
<gene>
    <name evidence="8" type="ORF">S01H1_62869</name>
</gene>
<dbReference type="GO" id="GO:0051539">
    <property type="term" value="F:4 iron, 4 sulfur cluster binding"/>
    <property type="evidence" value="ECO:0007669"/>
    <property type="project" value="UniProtKB-KW"/>
</dbReference>
<dbReference type="CDD" id="cd01335">
    <property type="entry name" value="Radical_SAM"/>
    <property type="match status" value="1"/>
</dbReference>
<keyword evidence="2" id="KW-0004">4Fe-4S</keyword>
<dbReference type="GO" id="GO:0003824">
    <property type="term" value="F:catalytic activity"/>
    <property type="evidence" value="ECO:0007669"/>
    <property type="project" value="InterPro"/>
</dbReference>
<protein>
    <recommendedName>
        <fullName evidence="7">Radical SAM core domain-containing protein</fullName>
    </recommendedName>
</protein>
<dbReference type="SUPFAM" id="SSF102114">
    <property type="entry name" value="Radical SAM enzymes"/>
    <property type="match status" value="1"/>
</dbReference>
<dbReference type="Gene3D" id="3.20.20.70">
    <property type="entry name" value="Aldolase class I"/>
    <property type="match status" value="1"/>
</dbReference>
<dbReference type="PIRSF" id="PIRSF004869">
    <property type="entry name" value="PflX_prd"/>
    <property type="match status" value="1"/>
</dbReference>
<keyword evidence="3" id="KW-0949">S-adenosyl-L-methionine</keyword>
<feature type="domain" description="Radical SAM core" evidence="7">
    <location>
        <begin position="86"/>
        <end position="223"/>
    </location>
</feature>
<evidence type="ECO:0000313" key="8">
    <source>
        <dbReference type="EMBL" id="GAG30998.1"/>
    </source>
</evidence>
<dbReference type="SFLD" id="SFLDS00029">
    <property type="entry name" value="Radical_SAM"/>
    <property type="match status" value="1"/>
</dbReference>
<keyword evidence="4" id="KW-0479">Metal-binding</keyword>
<dbReference type="InterPro" id="IPR007197">
    <property type="entry name" value="rSAM"/>
</dbReference>
<evidence type="ECO:0000256" key="3">
    <source>
        <dbReference type="ARBA" id="ARBA00022691"/>
    </source>
</evidence>
<evidence type="ECO:0000256" key="5">
    <source>
        <dbReference type="ARBA" id="ARBA00023004"/>
    </source>
</evidence>
<dbReference type="InterPro" id="IPR034457">
    <property type="entry name" value="Organic_radical-activating"/>
</dbReference>
<dbReference type="InterPro" id="IPR058240">
    <property type="entry name" value="rSAM_sf"/>
</dbReference>
<dbReference type="Pfam" id="PF04055">
    <property type="entry name" value="Radical_SAM"/>
    <property type="match status" value="1"/>
</dbReference>